<evidence type="ECO:0000313" key="20">
    <source>
        <dbReference type="EMBL" id="KAG6530807.1"/>
    </source>
</evidence>
<sequence>MASSFLSLLLPLLLLSFAGAQEQFQNCDPSAGKFSDNSTYQSNLERLLSTLASDGYATGFLNTSLGGGSDQVFGLVNCRGDINATECRSCLDTATAQVTRNCPNDRAAELWYEFCLVRFSDQPLPTSSSNRQPLEFNNRDNAPEPSRFAWLLGMLMNRTADAAANSSKRFAIGEAGYSTAKFPSIYDVMHCTRDLSHEQCRECLGSLFVPMSPLFVGKQGGKVTRRELQHEVRALLLLRRFPYPQHLCAPAVSDATGSGAHLLRRGKELPWGTRYKIINGIAQGLLYLHEESQIKIIHRDLKASNILLDAEMNPKISDFDLAKLFDGDQTQGTTNRVIGTFGYIAPEYAMHGKFSMKSDVFSFGVLVLEVLTVYINSWVGALCCSEQAWEKWSGGAALEIVDPVLGDEYRGSDVLRCLQIGLLCVQENPSDRPSMITVDLMLSSETVSVQTPSKPAFCGAKSFKDVPVFNSSALPVGALEKSGTRSVAMSPNEVSISELEPR</sequence>
<dbReference type="Pfam" id="PF01657">
    <property type="entry name" value="Stress-antifung"/>
    <property type="match status" value="1"/>
</dbReference>
<dbReference type="InterPro" id="IPR000719">
    <property type="entry name" value="Prot_kinase_dom"/>
</dbReference>
<keyword evidence="9" id="KW-0677">Repeat</keyword>
<keyword evidence="13" id="KW-1133">Transmembrane helix</keyword>
<evidence type="ECO:0000259" key="19">
    <source>
        <dbReference type="PROSITE" id="PS51473"/>
    </source>
</evidence>
<evidence type="ECO:0000259" key="18">
    <source>
        <dbReference type="PROSITE" id="PS50011"/>
    </source>
</evidence>
<comment type="subcellular location">
    <subcellularLocation>
        <location evidence="1">Cell membrane</location>
        <topology evidence="1">Single-pass type I membrane protein</topology>
    </subcellularLocation>
</comment>
<dbReference type="PANTHER" id="PTHR27002:SF1040">
    <property type="entry name" value="OS07G0538400 PROTEIN"/>
    <property type="match status" value="1"/>
</dbReference>
<keyword evidence="15" id="KW-0675">Receptor</keyword>
<dbReference type="InterPro" id="IPR008271">
    <property type="entry name" value="Ser/Thr_kinase_AS"/>
</dbReference>
<dbReference type="AlphaFoldDB" id="A0A8J5HT47"/>
<dbReference type="GO" id="GO:0005886">
    <property type="term" value="C:plasma membrane"/>
    <property type="evidence" value="ECO:0007669"/>
    <property type="project" value="UniProtKB-SubCell"/>
</dbReference>
<keyword evidence="14" id="KW-0472">Membrane</keyword>
<dbReference type="FunFam" id="1.10.510.10:FF:000240">
    <property type="entry name" value="Lectin-domain containing receptor kinase A4.3"/>
    <property type="match status" value="1"/>
</dbReference>
<feature type="signal peptide" evidence="17">
    <location>
        <begin position="1"/>
        <end position="20"/>
    </location>
</feature>
<dbReference type="CDD" id="cd23509">
    <property type="entry name" value="Gnk2-like"/>
    <property type="match status" value="2"/>
</dbReference>
<dbReference type="SUPFAM" id="SSF56112">
    <property type="entry name" value="Protein kinase-like (PK-like)"/>
    <property type="match status" value="1"/>
</dbReference>
<keyword evidence="12" id="KW-0067">ATP-binding</keyword>
<feature type="chain" id="PRO_5035256747" evidence="17">
    <location>
        <begin position="21"/>
        <end position="502"/>
    </location>
</feature>
<keyword evidence="4" id="KW-1003">Cell membrane</keyword>
<evidence type="ECO:0000313" key="21">
    <source>
        <dbReference type="Proteomes" id="UP000734854"/>
    </source>
</evidence>
<comment type="similarity">
    <text evidence="2">In the N-terminal section; belongs to the leguminous lectin family.</text>
</comment>
<keyword evidence="8 17" id="KW-0732">Signal</keyword>
<feature type="domain" description="Protein kinase" evidence="18">
    <location>
        <begin position="146"/>
        <end position="447"/>
    </location>
</feature>
<dbReference type="PROSITE" id="PS50011">
    <property type="entry name" value="PROTEIN_KINASE_DOM"/>
    <property type="match status" value="1"/>
</dbReference>
<evidence type="ECO:0000256" key="3">
    <source>
        <dbReference type="ARBA" id="ARBA00010217"/>
    </source>
</evidence>
<evidence type="ECO:0000256" key="13">
    <source>
        <dbReference type="ARBA" id="ARBA00022989"/>
    </source>
</evidence>
<dbReference type="Gene3D" id="1.10.510.10">
    <property type="entry name" value="Transferase(Phosphotransferase) domain 1"/>
    <property type="match status" value="1"/>
</dbReference>
<feature type="domain" description="Gnk2-homologous" evidence="19">
    <location>
        <begin position="22"/>
        <end position="124"/>
    </location>
</feature>
<keyword evidence="11" id="KW-0418">Kinase</keyword>
<evidence type="ECO:0000256" key="12">
    <source>
        <dbReference type="ARBA" id="ARBA00022840"/>
    </source>
</evidence>
<dbReference type="GO" id="GO:0002229">
    <property type="term" value="P:defense response to oomycetes"/>
    <property type="evidence" value="ECO:0007669"/>
    <property type="project" value="UniProtKB-ARBA"/>
</dbReference>
<dbReference type="EMBL" id="JACMSC010000002">
    <property type="protein sequence ID" value="KAG6530807.1"/>
    <property type="molecule type" value="Genomic_DNA"/>
</dbReference>
<keyword evidence="7" id="KW-0812">Transmembrane</keyword>
<keyword evidence="16" id="KW-0325">Glycoprotein</keyword>
<organism evidence="20 21">
    <name type="scientific">Zingiber officinale</name>
    <name type="common">Ginger</name>
    <name type="synonym">Amomum zingiber</name>
    <dbReference type="NCBI Taxonomy" id="94328"/>
    <lineage>
        <taxon>Eukaryota</taxon>
        <taxon>Viridiplantae</taxon>
        <taxon>Streptophyta</taxon>
        <taxon>Embryophyta</taxon>
        <taxon>Tracheophyta</taxon>
        <taxon>Spermatophyta</taxon>
        <taxon>Magnoliopsida</taxon>
        <taxon>Liliopsida</taxon>
        <taxon>Zingiberales</taxon>
        <taxon>Zingiberaceae</taxon>
        <taxon>Zingiber</taxon>
    </lineage>
</organism>
<evidence type="ECO:0000256" key="17">
    <source>
        <dbReference type="SAM" id="SignalP"/>
    </source>
</evidence>
<evidence type="ECO:0000256" key="8">
    <source>
        <dbReference type="ARBA" id="ARBA00022729"/>
    </source>
</evidence>
<evidence type="ECO:0000256" key="1">
    <source>
        <dbReference type="ARBA" id="ARBA00004251"/>
    </source>
</evidence>
<evidence type="ECO:0000256" key="6">
    <source>
        <dbReference type="ARBA" id="ARBA00022679"/>
    </source>
</evidence>
<dbReference type="Pfam" id="PF00069">
    <property type="entry name" value="Pkinase"/>
    <property type="match status" value="1"/>
</dbReference>
<protein>
    <submittedName>
        <fullName evidence="20">Uncharacterized protein</fullName>
    </submittedName>
</protein>
<dbReference type="GO" id="GO:0004674">
    <property type="term" value="F:protein serine/threonine kinase activity"/>
    <property type="evidence" value="ECO:0007669"/>
    <property type="project" value="UniProtKB-KW"/>
</dbReference>
<dbReference type="FunFam" id="3.30.430.20:FF:000009">
    <property type="entry name" value="Cysteine-rich receptor-like protein kinase 28"/>
    <property type="match status" value="1"/>
</dbReference>
<dbReference type="Proteomes" id="UP000734854">
    <property type="component" value="Unassembled WGS sequence"/>
</dbReference>
<gene>
    <name evidence="20" type="ORF">ZIOFF_004565</name>
</gene>
<evidence type="ECO:0000256" key="9">
    <source>
        <dbReference type="ARBA" id="ARBA00022737"/>
    </source>
</evidence>
<dbReference type="PROSITE" id="PS00108">
    <property type="entry name" value="PROTEIN_KINASE_ST"/>
    <property type="match status" value="1"/>
</dbReference>
<keyword evidence="5" id="KW-0723">Serine/threonine-protein kinase</keyword>
<evidence type="ECO:0000256" key="15">
    <source>
        <dbReference type="ARBA" id="ARBA00023170"/>
    </source>
</evidence>
<evidence type="ECO:0000256" key="14">
    <source>
        <dbReference type="ARBA" id="ARBA00023136"/>
    </source>
</evidence>
<keyword evidence="6" id="KW-0808">Transferase</keyword>
<keyword evidence="10" id="KW-0547">Nucleotide-binding</keyword>
<keyword evidence="21" id="KW-1185">Reference proteome</keyword>
<evidence type="ECO:0000256" key="2">
    <source>
        <dbReference type="ARBA" id="ARBA00008536"/>
    </source>
</evidence>
<name>A0A8J5HT47_ZINOF</name>
<dbReference type="Gene3D" id="3.30.430.20">
    <property type="entry name" value="Gnk2 domain, C-X8-C-X2-C motif"/>
    <property type="match status" value="2"/>
</dbReference>
<feature type="domain" description="Gnk2-homologous" evidence="19">
    <location>
        <begin position="130"/>
        <end position="237"/>
    </location>
</feature>
<dbReference type="GO" id="GO:0005524">
    <property type="term" value="F:ATP binding"/>
    <property type="evidence" value="ECO:0007669"/>
    <property type="project" value="UniProtKB-KW"/>
</dbReference>
<accession>A0A8J5HT47</accession>
<proteinExistence type="inferred from homology"/>
<dbReference type="InterPro" id="IPR038408">
    <property type="entry name" value="GNK2_sf"/>
</dbReference>
<evidence type="ECO:0000256" key="7">
    <source>
        <dbReference type="ARBA" id="ARBA00022692"/>
    </source>
</evidence>
<dbReference type="PANTHER" id="PTHR27002">
    <property type="entry name" value="RECEPTOR-LIKE SERINE/THREONINE-PROTEIN KINASE SD1-8"/>
    <property type="match status" value="1"/>
</dbReference>
<evidence type="ECO:0000256" key="16">
    <source>
        <dbReference type="ARBA" id="ARBA00023180"/>
    </source>
</evidence>
<dbReference type="SMART" id="SM00220">
    <property type="entry name" value="S_TKc"/>
    <property type="match status" value="1"/>
</dbReference>
<evidence type="ECO:0000256" key="11">
    <source>
        <dbReference type="ARBA" id="ARBA00022777"/>
    </source>
</evidence>
<reference evidence="20 21" key="1">
    <citation type="submission" date="2020-08" db="EMBL/GenBank/DDBJ databases">
        <title>Plant Genome Project.</title>
        <authorList>
            <person name="Zhang R.-G."/>
        </authorList>
    </citation>
    <scope>NUCLEOTIDE SEQUENCE [LARGE SCALE GENOMIC DNA]</scope>
    <source>
        <tissue evidence="20">Rhizome</tissue>
    </source>
</reference>
<evidence type="ECO:0000256" key="5">
    <source>
        <dbReference type="ARBA" id="ARBA00022527"/>
    </source>
</evidence>
<evidence type="ECO:0000256" key="4">
    <source>
        <dbReference type="ARBA" id="ARBA00022475"/>
    </source>
</evidence>
<dbReference type="InterPro" id="IPR002902">
    <property type="entry name" value="GNK2"/>
</dbReference>
<comment type="caution">
    <text evidence="20">The sequence shown here is derived from an EMBL/GenBank/DDBJ whole genome shotgun (WGS) entry which is preliminary data.</text>
</comment>
<comment type="similarity">
    <text evidence="3">In the C-terminal section; belongs to the protein kinase superfamily. Ser/Thr protein kinase family.</text>
</comment>
<evidence type="ECO:0000256" key="10">
    <source>
        <dbReference type="ARBA" id="ARBA00022741"/>
    </source>
</evidence>
<dbReference type="PROSITE" id="PS51473">
    <property type="entry name" value="GNK2"/>
    <property type="match status" value="2"/>
</dbReference>
<dbReference type="InterPro" id="IPR011009">
    <property type="entry name" value="Kinase-like_dom_sf"/>
</dbReference>